<proteinExistence type="predicted"/>
<organism evidence="3 4">
    <name type="scientific">Prorocentrum cordatum</name>
    <dbReference type="NCBI Taxonomy" id="2364126"/>
    <lineage>
        <taxon>Eukaryota</taxon>
        <taxon>Sar</taxon>
        <taxon>Alveolata</taxon>
        <taxon>Dinophyceae</taxon>
        <taxon>Prorocentrales</taxon>
        <taxon>Prorocentraceae</taxon>
        <taxon>Prorocentrum</taxon>
    </lineage>
</organism>
<protein>
    <submittedName>
        <fullName evidence="3">Uncharacterized protein</fullName>
    </submittedName>
</protein>
<keyword evidence="4" id="KW-1185">Reference proteome</keyword>
<dbReference type="EMBL" id="CAUYUJ010014853">
    <property type="protein sequence ID" value="CAK0846884.1"/>
    <property type="molecule type" value="Genomic_DNA"/>
</dbReference>
<feature type="region of interest" description="Disordered" evidence="1">
    <location>
        <begin position="458"/>
        <end position="496"/>
    </location>
</feature>
<feature type="transmembrane region" description="Helical" evidence="2">
    <location>
        <begin position="362"/>
        <end position="382"/>
    </location>
</feature>
<sequence length="519" mass="58559">MKKRHTVEHLGWIHNVRDRVLHHGAAGHKEVSESDLQFNAGELFVKMKLVRVAPYGSDVIFSHAIQPPFAWFNKVIHEEHLPELDFQEMFDDAMDIKYAVVDDCVLCFASYIWYLLSWQSKTLSGLISLALCVAAWKQSLIYACLWAIATVLLLLNGFGVQRQKMTTSGLNAPLNNKGFEIVAGWNSILQMEAFLLRVVIHKGGEVESERELRDFVTRGFRKGISSFTLQDVIHVLKDMDWVTPRGKNVEEAKIKPGSMVRIHERRRATVDKVFPPEQGTDRKRIEVHYDELEQHEETTAEICYEDELHVRTVMPQVPKVLLSGKVKQNIRKIGWQLDSGKKSNLLPVLRLISDVLTWKRPLLTALIAIYLVFRLVMAVLALCHPKNGFVTSFVWVMRNAGNIFLFAAVVASFILFAQPLNWLIPLIRMLSGWLVSKRRAPAIWAFHTPHLDLACATKRLPGPQEPHGPSNAELGDGVDEESGGASVASKEAAAPLLRRPGARRAWLPCAGRAPREDGE</sequence>
<evidence type="ECO:0000313" key="3">
    <source>
        <dbReference type="EMBL" id="CAK0846884.1"/>
    </source>
</evidence>
<feature type="transmembrane region" description="Helical" evidence="2">
    <location>
        <begin position="402"/>
        <end position="424"/>
    </location>
</feature>
<keyword evidence="2" id="KW-1133">Transmembrane helix</keyword>
<evidence type="ECO:0000313" key="4">
    <source>
        <dbReference type="Proteomes" id="UP001189429"/>
    </source>
</evidence>
<accession>A0ABN9TLL3</accession>
<name>A0ABN9TLL3_9DINO</name>
<feature type="transmembrane region" description="Helical" evidence="2">
    <location>
        <begin position="96"/>
        <end position="114"/>
    </location>
</feature>
<evidence type="ECO:0000256" key="2">
    <source>
        <dbReference type="SAM" id="Phobius"/>
    </source>
</evidence>
<keyword evidence="2" id="KW-0812">Transmembrane</keyword>
<evidence type="ECO:0000256" key="1">
    <source>
        <dbReference type="SAM" id="MobiDB-lite"/>
    </source>
</evidence>
<reference evidence="3" key="1">
    <citation type="submission" date="2023-10" db="EMBL/GenBank/DDBJ databases">
        <authorList>
            <person name="Chen Y."/>
            <person name="Shah S."/>
            <person name="Dougan E. K."/>
            <person name="Thang M."/>
            <person name="Chan C."/>
        </authorList>
    </citation>
    <scope>NUCLEOTIDE SEQUENCE [LARGE SCALE GENOMIC DNA]</scope>
</reference>
<keyword evidence="2" id="KW-0472">Membrane</keyword>
<dbReference type="Proteomes" id="UP001189429">
    <property type="component" value="Unassembled WGS sequence"/>
</dbReference>
<gene>
    <name evidence="3" type="ORF">PCOR1329_LOCUS40260</name>
</gene>
<feature type="transmembrane region" description="Helical" evidence="2">
    <location>
        <begin position="126"/>
        <end position="155"/>
    </location>
</feature>
<comment type="caution">
    <text evidence="3">The sequence shown here is derived from an EMBL/GenBank/DDBJ whole genome shotgun (WGS) entry which is preliminary data.</text>
</comment>